<feature type="domain" description="BRCT" evidence="1">
    <location>
        <begin position="210"/>
        <end position="316"/>
    </location>
</feature>
<dbReference type="AlphaFoldDB" id="A0A9Q0YBK0"/>
<accession>A0A9Q0YBK0</accession>
<keyword evidence="3" id="KW-1185">Reference proteome</keyword>
<sequence length="443" mass="52460">MMVTILKSDPYPELLEGKMEGSRKAEDYAWGYLQSDITQYIKYAECFYQLFVLRYTFTNLTPYMMKLIDLAPLLMERLPFSLGRFQSEAGEHANYERNCFYYQHTTRHGGLQKIDPIVSIFRNMYKRLTYSIREGDGTEESCHSRQMFDVYGKRHLYAKQIQRWWRRVSFLKRRIRAVTCIQRIFRQKNLGHFKVIKKQGKATNVVTTEVKDFLVRGMNFVLCGAIPKLNEQKFTQAEFSELLKANGGKVRNSVSESKLSTKKFVFLSGKSHHGGKKTLPSSIKFALRHGHPVVDYTFIIETIKAKKLQEMEKYRINFPSWSSHITKQVSLEERHFSKAKKKMTSIIKSKRKKKWRLKSKQRKHIGNPCLHFVWRKMREAGDKQKMSFAQNTALFSRLMKEWKALSVEDKARERDEWKNEIRLKRFLLSKNKLDNPAYMKYIS</sequence>
<comment type="caution">
    <text evidence="2">The sequence shown here is derived from an EMBL/GenBank/DDBJ whole genome shotgun (WGS) entry which is preliminary data.</text>
</comment>
<dbReference type="InterPro" id="IPR036420">
    <property type="entry name" value="BRCT_dom_sf"/>
</dbReference>
<dbReference type="Gene3D" id="3.40.50.10190">
    <property type="entry name" value="BRCT domain"/>
    <property type="match status" value="1"/>
</dbReference>
<evidence type="ECO:0000259" key="1">
    <source>
        <dbReference type="PROSITE" id="PS50172"/>
    </source>
</evidence>
<dbReference type="SUPFAM" id="SSF52113">
    <property type="entry name" value="BRCT domain"/>
    <property type="match status" value="1"/>
</dbReference>
<reference evidence="2" key="1">
    <citation type="submission" date="2021-10" db="EMBL/GenBank/DDBJ databases">
        <title>Tropical sea cucumber genome reveals ecological adaptation and Cuvierian tubules defense mechanism.</title>
        <authorList>
            <person name="Chen T."/>
        </authorList>
    </citation>
    <scope>NUCLEOTIDE SEQUENCE</scope>
    <source>
        <strain evidence="2">Nanhai2018</strain>
        <tissue evidence="2">Muscle</tissue>
    </source>
</reference>
<gene>
    <name evidence="2" type="ORF">HOLleu_42516</name>
</gene>
<evidence type="ECO:0000313" key="2">
    <source>
        <dbReference type="EMBL" id="KAJ8019105.1"/>
    </source>
</evidence>
<evidence type="ECO:0000313" key="3">
    <source>
        <dbReference type="Proteomes" id="UP001152320"/>
    </source>
</evidence>
<proteinExistence type="predicted"/>
<name>A0A9Q0YBK0_HOLLE</name>
<dbReference type="Pfam" id="PF16589">
    <property type="entry name" value="BRCT_2"/>
    <property type="match status" value="1"/>
</dbReference>
<dbReference type="OrthoDB" id="5997366at2759"/>
<dbReference type="Proteomes" id="UP001152320">
    <property type="component" value="Unassembled WGS sequence"/>
</dbReference>
<dbReference type="InterPro" id="IPR001357">
    <property type="entry name" value="BRCT_dom"/>
</dbReference>
<protein>
    <recommendedName>
        <fullName evidence="1">BRCT domain-containing protein</fullName>
    </recommendedName>
</protein>
<dbReference type="PROSITE" id="PS50172">
    <property type="entry name" value="BRCT"/>
    <property type="match status" value="1"/>
</dbReference>
<organism evidence="2 3">
    <name type="scientific">Holothuria leucospilota</name>
    <name type="common">Black long sea cucumber</name>
    <name type="synonym">Mertensiothuria leucospilota</name>
    <dbReference type="NCBI Taxonomy" id="206669"/>
    <lineage>
        <taxon>Eukaryota</taxon>
        <taxon>Metazoa</taxon>
        <taxon>Echinodermata</taxon>
        <taxon>Eleutherozoa</taxon>
        <taxon>Echinozoa</taxon>
        <taxon>Holothuroidea</taxon>
        <taxon>Aspidochirotacea</taxon>
        <taxon>Aspidochirotida</taxon>
        <taxon>Holothuriidae</taxon>
        <taxon>Holothuria</taxon>
    </lineage>
</organism>
<dbReference type="EMBL" id="JAIZAY010000083">
    <property type="protein sequence ID" value="KAJ8019105.1"/>
    <property type="molecule type" value="Genomic_DNA"/>
</dbReference>